<dbReference type="PANTHER" id="PTHR46505:SF1">
    <property type="entry name" value="OXIDOREDUCTASE NAD-BINDING DOMAIN-CONTAINING PROTEIN 1"/>
    <property type="match status" value="1"/>
</dbReference>
<dbReference type="Gene3D" id="2.40.30.10">
    <property type="entry name" value="Translation factors"/>
    <property type="match status" value="1"/>
</dbReference>
<feature type="domain" description="FAD-binding FR-type" evidence="4">
    <location>
        <begin position="44"/>
        <end position="147"/>
    </location>
</feature>
<keyword evidence="2" id="KW-0520">NAD</keyword>
<dbReference type="GO" id="GO:0016491">
    <property type="term" value="F:oxidoreductase activity"/>
    <property type="evidence" value="ECO:0007669"/>
    <property type="project" value="UniProtKB-KW"/>
</dbReference>
<dbReference type="InterPro" id="IPR017938">
    <property type="entry name" value="Riboflavin_synthase-like_b-brl"/>
</dbReference>
<keyword evidence="6" id="KW-1185">Reference proteome</keyword>
<dbReference type="SUPFAM" id="SSF63380">
    <property type="entry name" value="Riboflavin synthase domain-like"/>
    <property type="match status" value="1"/>
</dbReference>
<name>A0A913X8U8_EXADI</name>
<sequence>MLLRCHRINTIRFSRLCGLRSFLNICKVSMSSHIERTESSFRNEGIYLAKVIKLNNLSSTVKSLDLQVADGSFGFKPGQWVDFIIPGLSVVGGFSICSSPEELLKTSNIQLAVKYSDHPPAKWVHTKCKVGDKVQLRVGGDFHLTLPQSSVVKPSLLFIAGGVGINPLLSMLKFSAEHSSFYGNTALLFSAGLEDELLFKSEIISICKEHRHFKCSFFVSKERKDVFDQWTKGGRITKETIKTTIASLDVNNLQVYICGPQSMISFVSDSILALGISNNRIHFEKWW</sequence>
<keyword evidence="1" id="KW-0560">Oxidoreductase</keyword>
<dbReference type="PANTHER" id="PTHR46505">
    <property type="entry name" value="OXIDOREDUCTASE NAD-BINDING DOMAIN-CONTAINING PROTEIN 1"/>
    <property type="match status" value="1"/>
</dbReference>
<dbReference type="GO" id="GO:0005739">
    <property type="term" value="C:mitochondrion"/>
    <property type="evidence" value="ECO:0007669"/>
    <property type="project" value="TreeGrafter"/>
</dbReference>
<dbReference type="CDD" id="cd00322">
    <property type="entry name" value="FNR_like"/>
    <property type="match status" value="1"/>
</dbReference>
<accession>A0A913X8U8</accession>
<dbReference type="AlphaFoldDB" id="A0A913X8U8"/>
<dbReference type="InterPro" id="IPR017927">
    <property type="entry name" value="FAD-bd_FR_type"/>
</dbReference>
<dbReference type="PROSITE" id="PS51384">
    <property type="entry name" value="FAD_FR"/>
    <property type="match status" value="1"/>
</dbReference>
<dbReference type="PRINTS" id="PR00410">
    <property type="entry name" value="PHEHYDRXLASE"/>
</dbReference>
<dbReference type="SUPFAM" id="SSF52343">
    <property type="entry name" value="Ferredoxin reductase-like, C-terminal NADP-linked domain"/>
    <property type="match status" value="1"/>
</dbReference>
<evidence type="ECO:0000256" key="1">
    <source>
        <dbReference type="ARBA" id="ARBA00023002"/>
    </source>
</evidence>
<dbReference type="Pfam" id="PF00175">
    <property type="entry name" value="NAD_binding_1"/>
    <property type="match status" value="1"/>
</dbReference>
<evidence type="ECO:0000256" key="2">
    <source>
        <dbReference type="ARBA" id="ARBA00023027"/>
    </source>
</evidence>
<dbReference type="Gene3D" id="3.40.50.80">
    <property type="entry name" value="Nucleotide-binding domain of ferredoxin-NADP reductase (FNR) module"/>
    <property type="match status" value="1"/>
</dbReference>
<evidence type="ECO:0000259" key="4">
    <source>
        <dbReference type="PROSITE" id="PS51384"/>
    </source>
</evidence>
<dbReference type="Proteomes" id="UP000887567">
    <property type="component" value="Unplaced"/>
</dbReference>
<dbReference type="KEGG" id="epa:110239323"/>
<dbReference type="EnsemblMetazoa" id="XM_021045038.2">
    <property type="protein sequence ID" value="XP_020900697.1"/>
    <property type="gene ID" value="LOC110239323"/>
</dbReference>
<evidence type="ECO:0000313" key="5">
    <source>
        <dbReference type="EnsemblMetazoa" id="XP_020900697.1"/>
    </source>
</evidence>
<dbReference type="OrthoDB" id="436496at2759"/>
<reference evidence="5" key="1">
    <citation type="submission" date="2022-11" db="UniProtKB">
        <authorList>
            <consortium name="EnsemblMetazoa"/>
        </authorList>
    </citation>
    <scope>IDENTIFICATION</scope>
</reference>
<dbReference type="InterPro" id="IPR052128">
    <property type="entry name" value="Oxidoreductase_NAD-binding"/>
</dbReference>
<protein>
    <recommendedName>
        <fullName evidence="3">Oxidoreductase NAD-binding domain-containing protein 1</fullName>
    </recommendedName>
</protein>
<proteinExistence type="predicted"/>
<organism evidence="5 6">
    <name type="scientific">Exaiptasia diaphana</name>
    <name type="common">Tropical sea anemone</name>
    <name type="synonym">Aiptasia pulchella</name>
    <dbReference type="NCBI Taxonomy" id="2652724"/>
    <lineage>
        <taxon>Eukaryota</taxon>
        <taxon>Metazoa</taxon>
        <taxon>Cnidaria</taxon>
        <taxon>Anthozoa</taxon>
        <taxon>Hexacorallia</taxon>
        <taxon>Actiniaria</taxon>
        <taxon>Aiptasiidae</taxon>
        <taxon>Exaiptasia</taxon>
    </lineage>
</organism>
<dbReference type="GeneID" id="110239323"/>
<dbReference type="InterPro" id="IPR039261">
    <property type="entry name" value="FNR_nucleotide-bd"/>
</dbReference>
<evidence type="ECO:0000256" key="3">
    <source>
        <dbReference type="ARBA" id="ARBA00040516"/>
    </source>
</evidence>
<dbReference type="OMA" id="WIDFFIP"/>
<dbReference type="RefSeq" id="XP_020900697.1">
    <property type="nucleotide sequence ID" value="XM_021045038.2"/>
</dbReference>
<evidence type="ECO:0000313" key="6">
    <source>
        <dbReference type="Proteomes" id="UP000887567"/>
    </source>
</evidence>
<dbReference type="InterPro" id="IPR001433">
    <property type="entry name" value="OxRdtase_FAD/NAD-bd"/>
</dbReference>